<accession>A0A1H8JNY9</accession>
<dbReference type="OrthoDB" id="2914191at2"/>
<reference evidence="2 3" key="1">
    <citation type="submission" date="2016-10" db="EMBL/GenBank/DDBJ databases">
        <authorList>
            <person name="de Groot N.N."/>
        </authorList>
    </citation>
    <scope>NUCLEOTIDE SEQUENCE [LARGE SCALE GENOMIC DNA]</scope>
    <source>
        <strain evidence="2 3">CGMCC 1.10238</strain>
    </source>
</reference>
<sequence>MKIKGEAVNDLAEIIDGRAFMQFAAGDSVLLTSHALSSYFMDECFKMIKNQGIDIFDMLQDIAGKPLQTYTSTVDEFGNITDMRLNQPKLKLV</sequence>
<dbReference type="Proteomes" id="UP000683429">
    <property type="component" value="Chromosome"/>
</dbReference>
<evidence type="ECO:0000313" key="2">
    <source>
        <dbReference type="EMBL" id="SEN82067.1"/>
    </source>
</evidence>
<proteinExistence type="predicted"/>
<dbReference type="EMBL" id="CP076607">
    <property type="protein sequence ID" value="QWU13422.1"/>
    <property type="molecule type" value="Genomic_DNA"/>
</dbReference>
<dbReference type="RefSeq" id="WP_036596288.1">
    <property type="nucleotide sequence ID" value="NZ_CP076607.1"/>
</dbReference>
<protein>
    <submittedName>
        <fullName evidence="2">Uncharacterized protein</fullName>
    </submittedName>
</protein>
<organism evidence="2 3">
    <name type="scientific">Paenibacillus sophorae</name>
    <dbReference type="NCBI Taxonomy" id="1333845"/>
    <lineage>
        <taxon>Bacteria</taxon>
        <taxon>Bacillati</taxon>
        <taxon>Bacillota</taxon>
        <taxon>Bacilli</taxon>
        <taxon>Bacillales</taxon>
        <taxon>Paenibacillaceae</taxon>
        <taxon>Paenibacillus</taxon>
    </lineage>
</organism>
<dbReference type="Proteomes" id="UP000198809">
    <property type="component" value="Unassembled WGS sequence"/>
</dbReference>
<dbReference type="AlphaFoldDB" id="A0A1H8JNY9"/>
<keyword evidence="4" id="KW-1185">Reference proteome</keyword>
<dbReference type="EMBL" id="FODH01000003">
    <property type="protein sequence ID" value="SEN82067.1"/>
    <property type="molecule type" value="Genomic_DNA"/>
</dbReference>
<evidence type="ECO:0000313" key="3">
    <source>
        <dbReference type="Proteomes" id="UP000198809"/>
    </source>
</evidence>
<evidence type="ECO:0000313" key="4">
    <source>
        <dbReference type="Proteomes" id="UP000683429"/>
    </source>
</evidence>
<evidence type="ECO:0000313" key="1">
    <source>
        <dbReference type="EMBL" id="QWU13422.1"/>
    </source>
</evidence>
<reference evidence="1 4" key="2">
    <citation type="submission" date="2021-06" db="EMBL/GenBank/DDBJ databases">
        <title>Whole genome sequence of Paenibacillus sophorae DSM23020 for comparative genomics.</title>
        <authorList>
            <person name="Kim M.-J."/>
            <person name="Lee G."/>
            <person name="Shin J.-H."/>
        </authorList>
    </citation>
    <scope>NUCLEOTIDE SEQUENCE [LARGE SCALE GENOMIC DNA]</scope>
    <source>
        <strain evidence="1 4">DSM 23020</strain>
    </source>
</reference>
<dbReference type="STRING" id="1333845.SAMN04487895_10386"/>
<gene>
    <name evidence="1" type="ORF">KP014_15590</name>
    <name evidence="2" type="ORF">SAMN04487895_10386</name>
</gene>
<name>A0A1H8JNY9_9BACL</name>